<comment type="subcellular location">
    <subcellularLocation>
        <location evidence="1">Secreted</location>
    </subcellularLocation>
</comment>
<evidence type="ECO:0000256" key="2">
    <source>
        <dbReference type="ARBA" id="ARBA00022729"/>
    </source>
</evidence>
<dbReference type="PANTHER" id="PTHR34216">
    <property type="match status" value="1"/>
</dbReference>
<dbReference type="Gene3D" id="3.20.20.370">
    <property type="entry name" value="Glycoside hydrolase/deacetylase"/>
    <property type="match status" value="1"/>
</dbReference>
<dbReference type="RefSeq" id="WP_246915030.1">
    <property type="nucleotide sequence ID" value="NZ_JALJRB010000048.1"/>
</dbReference>
<dbReference type="GO" id="GO:0016810">
    <property type="term" value="F:hydrolase activity, acting on carbon-nitrogen (but not peptide) bonds"/>
    <property type="evidence" value="ECO:0007669"/>
    <property type="project" value="InterPro"/>
</dbReference>
<feature type="domain" description="NodB homology" evidence="3">
    <location>
        <begin position="61"/>
        <end position="157"/>
    </location>
</feature>
<protein>
    <submittedName>
        <fullName evidence="4">Polysaccharide deacetylase family protein</fullName>
    </submittedName>
</protein>
<keyword evidence="5" id="KW-1185">Reference proteome</keyword>
<dbReference type="Pfam" id="PF01522">
    <property type="entry name" value="Polysacc_deac_1"/>
    <property type="match status" value="1"/>
</dbReference>
<evidence type="ECO:0000313" key="5">
    <source>
        <dbReference type="Proteomes" id="UP001165427"/>
    </source>
</evidence>
<dbReference type="EMBL" id="JALJRB010000048">
    <property type="protein sequence ID" value="MCJ8503130.1"/>
    <property type="molecule type" value="Genomic_DNA"/>
</dbReference>
<dbReference type="CDD" id="cd10969">
    <property type="entry name" value="CE4_Ecf1_like_5s"/>
    <property type="match status" value="1"/>
</dbReference>
<organism evidence="4 5">
    <name type="scientific">Desulfatitalea alkaliphila</name>
    <dbReference type="NCBI Taxonomy" id="2929485"/>
    <lineage>
        <taxon>Bacteria</taxon>
        <taxon>Pseudomonadati</taxon>
        <taxon>Thermodesulfobacteriota</taxon>
        <taxon>Desulfobacteria</taxon>
        <taxon>Desulfobacterales</taxon>
        <taxon>Desulfosarcinaceae</taxon>
        <taxon>Desulfatitalea</taxon>
    </lineage>
</organism>
<dbReference type="InterPro" id="IPR011330">
    <property type="entry name" value="Glyco_hydro/deAcase_b/a-brl"/>
</dbReference>
<dbReference type="GO" id="GO:0005975">
    <property type="term" value="P:carbohydrate metabolic process"/>
    <property type="evidence" value="ECO:0007669"/>
    <property type="project" value="InterPro"/>
</dbReference>
<dbReference type="AlphaFoldDB" id="A0AA41UKI9"/>
<dbReference type="GO" id="GO:0005576">
    <property type="term" value="C:extracellular region"/>
    <property type="evidence" value="ECO:0007669"/>
    <property type="project" value="UniProtKB-SubCell"/>
</dbReference>
<reference evidence="4" key="1">
    <citation type="submission" date="2022-04" db="EMBL/GenBank/DDBJ databases">
        <title>Desulfatitalea alkaliphila sp. nov., a novel anaerobic sulfate-reducing bacterium isolated from terrestrial mud volcano, Taman Peninsula, Russia.</title>
        <authorList>
            <person name="Khomyakova M.A."/>
            <person name="Merkel A.Y."/>
            <person name="Slobodkin A.I."/>
        </authorList>
    </citation>
    <scope>NUCLEOTIDE SEQUENCE</scope>
    <source>
        <strain evidence="4">M08but</strain>
    </source>
</reference>
<accession>A0AA41UKI9</accession>
<comment type="caution">
    <text evidence="4">The sequence shown here is derived from an EMBL/GenBank/DDBJ whole genome shotgun (WGS) entry which is preliminary data.</text>
</comment>
<dbReference type="PANTHER" id="PTHR34216:SF3">
    <property type="entry name" value="POLY-BETA-1,6-N-ACETYL-D-GLUCOSAMINE N-DEACETYLASE"/>
    <property type="match status" value="1"/>
</dbReference>
<dbReference type="Proteomes" id="UP001165427">
    <property type="component" value="Unassembled WGS sequence"/>
</dbReference>
<dbReference type="InterPro" id="IPR002509">
    <property type="entry name" value="NODB_dom"/>
</dbReference>
<dbReference type="InterPro" id="IPR051398">
    <property type="entry name" value="Polysacch_Deacetylase"/>
</dbReference>
<evidence type="ECO:0000256" key="1">
    <source>
        <dbReference type="ARBA" id="ARBA00004613"/>
    </source>
</evidence>
<gene>
    <name evidence="4" type="ORF">MRX98_21335</name>
</gene>
<evidence type="ECO:0000259" key="3">
    <source>
        <dbReference type="Pfam" id="PF01522"/>
    </source>
</evidence>
<dbReference type="SUPFAM" id="SSF88713">
    <property type="entry name" value="Glycoside hydrolase/deacetylase"/>
    <property type="match status" value="1"/>
</dbReference>
<name>A0AA41UKI9_9BACT</name>
<proteinExistence type="predicted"/>
<sequence>MINLPTIMYHSVGVPDADWIWNHLTIPFDLFEDHIRWLRKYNFNAIDFSEYYRFLHCGDPLPPNPVFLNFDDGYLDNWVFAYPILKKYGFKGTIFINPEFVQPHQVRRPTLEQVWKGELSHQELQTHGFLNWEEMRKMEADGVMDIQSHAMTHTWYFAEPEIVDFRHPGDGYVWMDWNERPDMKWCYLNQDIYKPFLRFGGPVYRHGKSLEVRRFYPESIIAKQLENFVAEQGLGFFDLHNWRNVLRMEAHKVLSKLRTEGRYETDSERRDRLHWELGESKKIIESKLSKQVSFLCWPGGGYDPEAIEISKEYYLGSTVASRDKTGSISRSVDGYVRIERIGCPYIEINGKVRYTDGRYLYHYIKEYQGIKVHRTIRRGLKLLKVLGFI</sequence>
<evidence type="ECO:0000313" key="4">
    <source>
        <dbReference type="EMBL" id="MCJ8503130.1"/>
    </source>
</evidence>
<keyword evidence="2" id="KW-0732">Signal</keyword>